<comment type="caution">
    <text evidence="3">The sequence shown here is derived from an EMBL/GenBank/DDBJ whole genome shotgun (WGS) entry which is preliminary data.</text>
</comment>
<dbReference type="OrthoDB" id="678526at2759"/>
<accession>A0A9D4UZI1</accession>
<dbReference type="Pfam" id="PF14368">
    <property type="entry name" value="LTP_2"/>
    <property type="match status" value="1"/>
</dbReference>
<keyword evidence="1" id="KW-0732">Signal</keyword>
<sequence length="114" mass="11743">MVVLVMWGLVVVWGVAVEGKGSKTPDPCPGGTRTVSYGMVSCLPPAKDEDAKPDATCCAKVVELSNNPACLCACLTSPLARLVGINPIVALSIPKRCNLDSRPVGYQCAGGSVP</sequence>
<dbReference type="GO" id="GO:0009627">
    <property type="term" value="P:systemic acquired resistance"/>
    <property type="evidence" value="ECO:0007669"/>
    <property type="project" value="InterPro"/>
</dbReference>
<reference evidence="3" key="1">
    <citation type="submission" date="2021-01" db="EMBL/GenBank/DDBJ databases">
        <title>Adiantum capillus-veneris genome.</title>
        <authorList>
            <person name="Fang Y."/>
            <person name="Liao Q."/>
        </authorList>
    </citation>
    <scope>NUCLEOTIDE SEQUENCE</scope>
    <source>
        <strain evidence="3">H3</strain>
        <tissue evidence="3">Leaf</tissue>
    </source>
</reference>
<protein>
    <recommendedName>
        <fullName evidence="2">Bifunctional inhibitor/plant lipid transfer protein/seed storage helical domain-containing protein</fullName>
    </recommendedName>
</protein>
<dbReference type="GO" id="GO:0005504">
    <property type="term" value="F:fatty acid binding"/>
    <property type="evidence" value="ECO:0007669"/>
    <property type="project" value="InterPro"/>
</dbReference>
<keyword evidence="4" id="KW-1185">Reference proteome</keyword>
<dbReference type="PANTHER" id="PTHR33122">
    <property type="entry name" value="LIPID BINDING PROTEIN-RELATED"/>
    <property type="match status" value="1"/>
</dbReference>
<feature type="domain" description="Bifunctional inhibitor/plant lipid transfer protein/seed storage helical" evidence="2">
    <location>
        <begin position="36"/>
        <end position="104"/>
    </location>
</feature>
<feature type="signal peptide" evidence="1">
    <location>
        <begin position="1"/>
        <end position="16"/>
    </location>
</feature>
<dbReference type="CDD" id="cd00010">
    <property type="entry name" value="AAI_LTSS"/>
    <property type="match status" value="1"/>
</dbReference>
<dbReference type="SUPFAM" id="SSF47699">
    <property type="entry name" value="Bifunctional inhibitor/lipid-transfer protein/seed storage 2S albumin"/>
    <property type="match status" value="1"/>
</dbReference>
<feature type="chain" id="PRO_5038942217" description="Bifunctional inhibitor/plant lipid transfer protein/seed storage helical domain-containing protein" evidence="1">
    <location>
        <begin position="17"/>
        <end position="114"/>
    </location>
</feature>
<dbReference type="PANTHER" id="PTHR33122:SF13">
    <property type="entry name" value="BIFUNCTIONAL INHIBITOR_LIPID-TRANSFER PROTEIN_SEED STORAGE 2S ALBUMIN SUPERFAMILY PROTEIN"/>
    <property type="match status" value="1"/>
</dbReference>
<gene>
    <name evidence="3" type="ORF">GOP47_0008720</name>
</gene>
<evidence type="ECO:0000313" key="3">
    <source>
        <dbReference type="EMBL" id="KAI5076655.1"/>
    </source>
</evidence>
<dbReference type="EMBL" id="JABFUD020000008">
    <property type="protein sequence ID" value="KAI5076655.1"/>
    <property type="molecule type" value="Genomic_DNA"/>
</dbReference>
<dbReference type="InterPro" id="IPR039265">
    <property type="entry name" value="DIR1-like"/>
</dbReference>
<evidence type="ECO:0000313" key="4">
    <source>
        <dbReference type="Proteomes" id="UP000886520"/>
    </source>
</evidence>
<evidence type="ECO:0000256" key="1">
    <source>
        <dbReference type="SAM" id="SignalP"/>
    </source>
</evidence>
<dbReference type="InterPro" id="IPR016140">
    <property type="entry name" value="Bifunc_inhib/LTP/seed_store"/>
</dbReference>
<dbReference type="Proteomes" id="UP000886520">
    <property type="component" value="Chromosome 8"/>
</dbReference>
<evidence type="ECO:0000259" key="2">
    <source>
        <dbReference type="Pfam" id="PF14368"/>
    </source>
</evidence>
<dbReference type="InterPro" id="IPR036312">
    <property type="entry name" value="Bifun_inhib/LTP/seed_sf"/>
</dbReference>
<proteinExistence type="predicted"/>
<organism evidence="3 4">
    <name type="scientific">Adiantum capillus-veneris</name>
    <name type="common">Maidenhair fern</name>
    <dbReference type="NCBI Taxonomy" id="13818"/>
    <lineage>
        <taxon>Eukaryota</taxon>
        <taxon>Viridiplantae</taxon>
        <taxon>Streptophyta</taxon>
        <taxon>Embryophyta</taxon>
        <taxon>Tracheophyta</taxon>
        <taxon>Polypodiopsida</taxon>
        <taxon>Polypodiidae</taxon>
        <taxon>Polypodiales</taxon>
        <taxon>Pteridineae</taxon>
        <taxon>Pteridaceae</taxon>
        <taxon>Vittarioideae</taxon>
        <taxon>Adiantum</taxon>
    </lineage>
</organism>
<dbReference type="Gene3D" id="1.10.110.10">
    <property type="entry name" value="Plant lipid-transfer and hydrophobic proteins"/>
    <property type="match status" value="1"/>
</dbReference>
<dbReference type="AlphaFoldDB" id="A0A9D4UZI1"/>
<name>A0A9D4UZI1_ADICA</name>